<proteinExistence type="predicted"/>
<name>A0ABS8PPD8_9BACT</name>
<evidence type="ECO:0000313" key="2">
    <source>
        <dbReference type="Proteomes" id="UP001199816"/>
    </source>
</evidence>
<organism evidence="1 2">
    <name type="scientific">Niabella pedocola</name>
    <dbReference type="NCBI Taxonomy" id="1752077"/>
    <lineage>
        <taxon>Bacteria</taxon>
        <taxon>Pseudomonadati</taxon>
        <taxon>Bacteroidota</taxon>
        <taxon>Chitinophagia</taxon>
        <taxon>Chitinophagales</taxon>
        <taxon>Chitinophagaceae</taxon>
        <taxon>Niabella</taxon>
    </lineage>
</organism>
<sequence length="294" mass="34447">MSGIININEPFSEKYTLIIETDMRAVNIAAYSRARIRWDFRVLRVAPEELEVELIRLDNVLLEATNPLTKEVQQVSDVFGRMYNELHLVLDRHGQVLRILNLDIILDKWATVKEEMQQHIEHTPEIKDVILLNDELFQSQEKVITAIQHNEFFMLYFNHLYGNYFPFRAKREQQYNFFNTAMLQMQFGGHLVSEGSHTVQLEISGTPLFGLGGFTRKAYAQFADQLPLHKLAPEIADNSNYLLDKKTGKVLEAARQKYEIADEKNLYLKLDYHFLSEEKYRERLKMQPAFYAPV</sequence>
<gene>
    <name evidence="1" type="ORF">LQ567_09320</name>
</gene>
<evidence type="ECO:0000313" key="1">
    <source>
        <dbReference type="EMBL" id="MCD2422960.1"/>
    </source>
</evidence>
<reference evidence="1 2" key="1">
    <citation type="submission" date="2021-11" db="EMBL/GenBank/DDBJ databases">
        <title>Genomic of Niabella pedocola.</title>
        <authorList>
            <person name="Wu T."/>
        </authorList>
    </citation>
    <scope>NUCLEOTIDE SEQUENCE [LARGE SCALE GENOMIC DNA]</scope>
    <source>
        <strain evidence="1 2">JCM 31011</strain>
    </source>
</reference>
<dbReference type="Proteomes" id="UP001199816">
    <property type="component" value="Unassembled WGS sequence"/>
</dbReference>
<dbReference type="EMBL" id="JAJNEC010000005">
    <property type="protein sequence ID" value="MCD2422960.1"/>
    <property type="molecule type" value="Genomic_DNA"/>
</dbReference>
<keyword evidence="2" id="KW-1185">Reference proteome</keyword>
<protein>
    <submittedName>
        <fullName evidence="1">Uncharacterized protein</fullName>
    </submittedName>
</protein>
<accession>A0ABS8PPD8</accession>
<comment type="caution">
    <text evidence="1">The sequence shown here is derived from an EMBL/GenBank/DDBJ whole genome shotgun (WGS) entry which is preliminary data.</text>
</comment>
<dbReference type="RefSeq" id="WP_231004231.1">
    <property type="nucleotide sequence ID" value="NZ_JAJNEC010000005.1"/>
</dbReference>